<proteinExistence type="predicted"/>
<sequence>MTQRVVLADASTRDQLTLTSIHGRPSGRGARSTPTPARLHYTSCRHIRRPQSVLKLTICFTVIGANLIRLGSETFSVNRLADVSNSRHATILMNNESRSHEFEVKIQSYAAHTYCVLFADPKPKQIAWLSCKCLTPHSDGRNLLWGSTRCQRIVFTSLCLRYPSATRYSVNSECSMVDTEAPIYA</sequence>
<organism evidence="1 2">
    <name type="scientific">Grifola frondosa</name>
    <name type="common">Maitake</name>
    <name type="synonym">Polyporus frondosus</name>
    <dbReference type="NCBI Taxonomy" id="5627"/>
    <lineage>
        <taxon>Eukaryota</taxon>
        <taxon>Fungi</taxon>
        <taxon>Dikarya</taxon>
        <taxon>Basidiomycota</taxon>
        <taxon>Agaricomycotina</taxon>
        <taxon>Agaricomycetes</taxon>
        <taxon>Polyporales</taxon>
        <taxon>Grifolaceae</taxon>
        <taxon>Grifola</taxon>
    </lineage>
</organism>
<reference evidence="1 2" key="1">
    <citation type="submission" date="2016-03" db="EMBL/GenBank/DDBJ databases">
        <title>Whole genome sequencing of Grifola frondosa 9006-11.</title>
        <authorList>
            <person name="Min B."/>
            <person name="Park H."/>
            <person name="Kim J.-G."/>
            <person name="Cho H."/>
            <person name="Oh Y.-L."/>
            <person name="Kong W.-S."/>
            <person name="Choi I.-G."/>
        </authorList>
    </citation>
    <scope>NUCLEOTIDE SEQUENCE [LARGE SCALE GENOMIC DNA]</scope>
    <source>
        <strain evidence="1 2">9006-11</strain>
    </source>
</reference>
<keyword evidence="2" id="KW-1185">Reference proteome</keyword>
<protein>
    <submittedName>
        <fullName evidence="1">Uncharacterized protein</fullName>
    </submittedName>
</protein>
<name>A0A1C7M1H6_GRIFR</name>
<dbReference type="EMBL" id="LUGG01000013">
    <property type="protein sequence ID" value="OBZ70578.1"/>
    <property type="molecule type" value="Genomic_DNA"/>
</dbReference>
<gene>
    <name evidence="1" type="ORF">A0H81_09271</name>
</gene>
<dbReference type="Proteomes" id="UP000092993">
    <property type="component" value="Unassembled WGS sequence"/>
</dbReference>
<evidence type="ECO:0000313" key="2">
    <source>
        <dbReference type="Proteomes" id="UP000092993"/>
    </source>
</evidence>
<accession>A0A1C7M1H6</accession>
<dbReference type="AlphaFoldDB" id="A0A1C7M1H6"/>
<evidence type="ECO:0000313" key="1">
    <source>
        <dbReference type="EMBL" id="OBZ70578.1"/>
    </source>
</evidence>
<comment type="caution">
    <text evidence="1">The sequence shown here is derived from an EMBL/GenBank/DDBJ whole genome shotgun (WGS) entry which is preliminary data.</text>
</comment>